<evidence type="ECO:0000313" key="1">
    <source>
        <dbReference type="EMBL" id="CDI10811.1"/>
    </source>
</evidence>
<dbReference type="KEGG" id="rir:BN877_II1018"/>
<sequence length="66" mass="7710">MHNCQSFYFLHVFCAFAENMETAASSPYEWTAEVIPVYAFRHTIEAINSRNEVSHAARPEFLLRTR</sequence>
<dbReference type="HOGENOM" id="CLU_2828298_0_0_5"/>
<dbReference type="AlphaFoldDB" id="U4QAP4"/>
<proteinExistence type="predicted"/>
<name>U4QAP4_9HYPH</name>
<reference evidence="1 2" key="1">
    <citation type="journal article" date="2013" name="Genome Announc.">
        <title>Complete Genome Sequence of the Sesbania Symbiont and Rice Growth-Promoting Endophyte Rhizobium sp. Strain IRBG74.</title>
        <authorList>
            <person name="Crook M.B."/>
            <person name="Mitra S."/>
            <person name="Ane J.M."/>
            <person name="Sadowsky M.J."/>
            <person name="Gyaneshwar P."/>
        </authorList>
    </citation>
    <scope>NUCLEOTIDE SEQUENCE [LARGE SCALE GENOMIC DNA]</scope>
    <source>
        <strain evidence="1 2">IRBG74</strain>
    </source>
</reference>
<accession>U4QAP4</accession>
<protein>
    <submittedName>
        <fullName evidence="1">Uncharacterized protein</fullName>
    </submittedName>
</protein>
<dbReference type="EMBL" id="HG518323">
    <property type="protein sequence ID" value="CDI10811.1"/>
    <property type="molecule type" value="Genomic_DNA"/>
</dbReference>
<organism evidence="1 2">
    <name type="scientific">Agrobacterium pusense</name>
    <dbReference type="NCBI Taxonomy" id="648995"/>
    <lineage>
        <taxon>Bacteria</taxon>
        <taxon>Pseudomonadati</taxon>
        <taxon>Pseudomonadota</taxon>
        <taxon>Alphaproteobacteria</taxon>
        <taxon>Hyphomicrobiales</taxon>
        <taxon>Rhizobiaceae</taxon>
        <taxon>Rhizobium/Agrobacterium group</taxon>
        <taxon>Agrobacterium</taxon>
    </lineage>
</organism>
<dbReference type="Proteomes" id="UP000016944">
    <property type="component" value="Chromosome II"/>
</dbReference>
<evidence type="ECO:0000313" key="2">
    <source>
        <dbReference type="Proteomes" id="UP000016944"/>
    </source>
</evidence>
<gene>
    <name evidence="1" type="ORF">BN877_II1018</name>
</gene>